<protein>
    <submittedName>
        <fullName evidence="2">Uncharacterized protein</fullName>
    </submittedName>
</protein>
<name>A0ABU7DC85_9TELE</name>
<sequence>MYSAVSLLDRSAENQWGGGSRKAPGEMKKMRTDKWQGLEEREQNPGVVGSVWGAEVYEVLVFEGVTS</sequence>
<evidence type="ECO:0000313" key="2">
    <source>
        <dbReference type="EMBL" id="MED6272572.1"/>
    </source>
</evidence>
<organism evidence="2 3">
    <name type="scientific">Characodon lateralis</name>
    <dbReference type="NCBI Taxonomy" id="208331"/>
    <lineage>
        <taxon>Eukaryota</taxon>
        <taxon>Metazoa</taxon>
        <taxon>Chordata</taxon>
        <taxon>Craniata</taxon>
        <taxon>Vertebrata</taxon>
        <taxon>Euteleostomi</taxon>
        <taxon>Actinopterygii</taxon>
        <taxon>Neopterygii</taxon>
        <taxon>Teleostei</taxon>
        <taxon>Neoteleostei</taxon>
        <taxon>Acanthomorphata</taxon>
        <taxon>Ovalentaria</taxon>
        <taxon>Atherinomorphae</taxon>
        <taxon>Cyprinodontiformes</taxon>
        <taxon>Goodeidae</taxon>
        <taxon>Characodon</taxon>
    </lineage>
</organism>
<evidence type="ECO:0000256" key="1">
    <source>
        <dbReference type="SAM" id="MobiDB-lite"/>
    </source>
</evidence>
<accession>A0ABU7DC85</accession>
<gene>
    <name evidence="2" type="ORF">CHARACLAT_031723</name>
</gene>
<keyword evidence="3" id="KW-1185">Reference proteome</keyword>
<dbReference type="Proteomes" id="UP001352852">
    <property type="component" value="Unassembled WGS sequence"/>
</dbReference>
<dbReference type="EMBL" id="JAHUTJ010021659">
    <property type="protein sequence ID" value="MED6272572.1"/>
    <property type="molecule type" value="Genomic_DNA"/>
</dbReference>
<comment type="caution">
    <text evidence="2">The sequence shown here is derived from an EMBL/GenBank/DDBJ whole genome shotgun (WGS) entry which is preliminary data.</text>
</comment>
<feature type="region of interest" description="Disordered" evidence="1">
    <location>
        <begin position="1"/>
        <end position="28"/>
    </location>
</feature>
<reference evidence="2 3" key="1">
    <citation type="submission" date="2021-06" db="EMBL/GenBank/DDBJ databases">
        <authorList>
            <person name="Palmer J.M."/>
        </authorList>
    </citation>
    <scope>NUCLEOTIDE SEQUENCE [LARGE SCALE GENOMIC DNA]</scope>
    <source>
        <strain evidence="2 3">CL_MEX2019</strain>
        <tissue evidence="2">Muscle</tissue>
    </source>
</reference>
<proteinExistence type="predicted"/>
<evidence type="ECO:0000313" key="3">
    <source>
        <dbReference type="Proteomes" id="UP001352852"/>
    </source>
</evidence>